<feature type="domain" description="Major facilitator superfamily (MFS) profile" evidence="7">
    <location>
        <begin position="72"/>
        <end position="513"/>
    </location>
</feature>
<feature type="transmembrane region" description="Helical" evidence="6">
    <location>
        <begin position="384"/>
        <end position="404"/>
    </location>
</feature>
<sequence>MSPARTPFSTTGTRANSVLGGGGADGRPRIERVSSDTESSAEAEALRPRTPPEPQRPEAGTTPIAAAPSPWVLVGLISLIVLSAFESLAIMTAMPLVTADLDGANAYALAFSAPIAAGVIGMILAGDWADRRGPRAPLYAAVIALTVGLLIAGLAPSMPVFIGGRIIQGIGGGAITVPIYVIVARVYPEERHPRIFASFAAAWVLPSLIGPVIAGSVAESVGWRWVFLGVVALVVAALAMVGIALRGRLTDAAGTAPRWTPVRLGWSVLAAAAVLALTLTAELDGALRWIVAVVAVVVAAVALIPLVPPGTLRSAWGLPSVVLVRLLMAAAFFGAEAYVPYLLVKQYDYTAAFAGLALTGAGVAWALGSHLQGRAGYRIASADVVRWGATGLFAGIVIVGVTSALHLSPFLAIGGWVAAGVGMGFGYPRLSVLTLEYSDVGNQGANSSALAIADALGAAAALAATALAVVTAAGTSAEEASAAQSSAGFTAAFAVAAACGFAALLLGARVRRR</sequence>
<feature type="transmembrane region" description="Helical" evidence="6">
    <location>
        <begin position="106"/>
        <end position="126"/>
    </location>
</feature>
<feature type="transmembrane region" description="Helical" evidence="6">
    <location>
        <begin position="349"/>
        <end position="372"/>
    </location>
</feature>
<dbReference type="Pfam" id="PF07690">
    <property type="entry name" value="MFS_1"/>
    <property type="match status" value="1"/>
</dbReference>
<dbReference type="PANTHER" id="PTHR23501:SF154">
    <property type="entry name" value="MULTIDRUG-EFFLUX TRANSPORTER RV1634-RELATED"/>
    <property type="match status" value="1"/>
</dbReference>
<proteinExistence type="predicted"/>
<dbReference type="InterPro" id="IPR020846">
    <property type="entry name" value="MFS_dom"/>
</dbReference>
<evidence type="ECO:0000256" key="4">
    <source>
        <dbReference type="ARBA" id="ARBA00023136"/>
    </source>
</evidence>
<feature type="transmembrane region" description="Helical" evidence="6">
    <location>
        <begin position="71"/>
        <end position="94"/>
    </location>
</feature>
<evidence type="ECO:0000259" key="7">
    <source>
        <dbReference type="PROSITE" id="PS50850"/>
    </source>
</evidence>
<dbReference type="InterPro" id="IPR011701">
    <property type="entry name" value="MFS"/>
</dbReference>
<feature type="region of interest" description="Disordered" evidence="5">
    <location>
        <begin position="1"/>
        <end position="63"/>
    </location>
</feature>
<feature type="transmembrane region" description="Helical" evidence="6">
    <location>
        <begin position="195"/>
        <end position="217"/>
    </location>
</feature>
<protein>
    <submittedName>
        <fullName evidence="8">MFS transporter</fullName>
    </submittedName>
</protein>
<organism evidence="8 9">
    <name type="scientific">Orlajensenia leifsoniae</name>
    <dbReference type="NCBI Taxonomy" id="2561933"/>
    <lineage>
        <taxon>Bacteria</taxon>
        <taxon>Bacillati</taxon>
        <taxon>Actinomycetota</taxon>
        <taxon>Actinomycetes</taxon>
        <taxon>Micrococcales</taxon>
        <taxon>Microbacteriaceae</taxon>
        <taxon>Orlajensenia</taxon>
    </lineage>
</organism>
<dbReference type="EMBL" id="SPQZ01000004">
    <property type="protein sequence ID" value="TFV96740.1"/>
    <property type="molecule type" value="Genomic_DNA"/>
</dbReference>
<keyword evidence="3 6" id="KW-1133">Transmembrane helix</keyword>
<reference evidence="8 9" key="1">
    <citation type="journal article" date="2018" name="J. Microbiol.">
        <title>Leifsonia flava sp. nov., a novel actinobacterium isolated from the rhizosphere of Aquilegia viridiflora.</title>
        <authorList>
            <person name="Cai Y."/>
            <person name="Tao W.Z."/>
            <person name="Ma Y.J."/>
            <person name="Cheng J."/>
            <person name="Zhang M.Y."/>
            <person name="Zhang Y.X."/>
        </authorList>
    </citation>
    <scope>NUCLEOTIDE SEQUENCE [LARGE SCALE GENOMIC DNA]</scope>
    <source>
        <strain evidence="8 9">SYP-B2174</strain>
    </source>
</reference>
<gene>
    <name evidence="8" type="ORF">E4M00_11710</name>
</gene>
<feature type="transmembrane region" description="Helical" evidence="6">
    <location>
        <begin position="486"/>
        <end position="508"/>
    </location>
</feature>
<keyword evidence="2 6" id="KW-0812">Transmembrane</keyword>
<name>A0A4Y9QX74_9MICO</name>
<dbReference type="PROSITE" id="PS50850">
    <property type="entry name" value="MFS"/>
    <property type="match status" value="1"/>
</dbReference>
<dbReference type="GO" id="GO:0005886">
    <property type="term" value="C:plasma membrane"/>
    <property type="evidence" value="ECO:0007669"/>
    <property type="project" value="UniProtKB-SubCell"/>
</dbReference>
<keyword evidence="4 6" id="KW-0472">Membrane</keyword>
<dbReference type="SUPFAM" id="SSF103473">
    <property type="entry name" value="MFS general substrate transporter"/>
    <property type="match status" value="1"/>
</dbReference>
<feature type="transmembrane region" description="Helical" evidence="6">
    <location>
        <begin position="223"/>
        <end position="243"/>
    </location>
</feature>
<accession>A0A4Y9QX74</accession>
<feature type="compositionally biased region" description="Polar residues" evidence="5">
    <location>
        <begin position="7"/>
        <end position="16"/>
    </location>
</feature>
<evidence type="ECO:0000256" key="2">
    <source>
        <dbReference type="ARBA" id="ARBA00022692"/>
    </source>
</evidence>
<feature type="transmembrane region" description="Helical" evidence="6">
    <location>
        <begin position="264"/>
        <end position="281"/>
    </location>
</feature>
<evidence type="ECO:0000256" key="1">
    <source>
        <dbReference type="ARBA" id="ARBA00004651"/>
    </source>
</evidence>
<dbReference type="Gene3D" id="1.20.1250.20">
    <property type="entry name" value="MFS general substrate transporter like domains"/>
    <property type="match status" value="2"/>
</dbReference>
<dbReference type="GO" id="GO:0022857">
    <property type="term" value="F:transmembrane transporter activity"/>
    <property type="evidence" value="ECO:0007669"/>
    <property type="project" value="InterPro"/>
</dbReference>
<keyword evidence="9" id="KW-1185">Reference proteome</keyword>
<feature type="compositionally biased region" description="Basic and acidic residues" evidence="5">
    <location>
        <begin position="26"/>
        <end position="35"/>
    </location>
</feature>
<comment type="caution">
    <text evidence="8">The sequence shown here is derived from an EMBL/GenBank/DDBJ whole genome shotgun (WGS) entry which is preliminary data.</text>
</comment>
<evidence type="ECO:0000256" key="6">
    <source>
        <dbReference type="SAM" id="Phobius"/>
    </source>
</evidence>
<dbReference type="AlphaFoldDB" id="A0A4Y9QX74"/>
<dbReference type="PANTHER" id="PTHR23501">
    <property type="entry name" value="MAJOR FACILITATOR SUPERFAMILY"/>
    <property type="match status" value="1"/>
</dbReference>
<feature type="transmembrane region" description="Helical" evidence="6">
    <location>
        <begin position="138"/>
        <end position="156"/>
    </location>
</feature>
<dbReference type="InterPro" id="IPR036259">
    <property type="entry name" value="MFS_trans_sf"/>
</dbReference>
<comment type="subcellular location">
    <subcellularLocation>
        <location evidence="1">Cell membrane</location>
        <topology evidence="1">Multi-pass membrane protein</topology>
    </subcellularLocation>
</comment>
<evidence type="ECO:0000256" key="3">
    <source>
        <dbReference type="ARBA" id="ARBA00022989"/>
    </source>
</evidence>
<evidence type="ECO:0000313" key="9">
    <source>
        <dbReference type="Proteomes" id="UP000298127"/>
    </source>
</evidence>
<feature type="transmembrane region" description="Helical" evidence="6">
    <location>
        <begin position="410"/>
        <end position="428"/>
    </location>
</feature>
<feature type="transmembrane region" description="Helical" evidence="6">
    <location>
        <begin position="320"/>
        <end position="343"/>
    </location>
</feature>
<evidence type="ECO:0000313" key="8">
    <source>
        <dbReference type="EMBL" id="TFV96740.1"/>
    </source>
</evidence>
<dbReference type="Proteomes" id="UP000298127">
    <property type="component" value="Unassembled WGS sequence"/>
</dbReference>
<feature type="transmembrane region" description="Helical" evidence="6">
    <location>
        <begin position="449"/>
        <end position="474"/>
    </location>
</feature>
<feature type="transmembrane region" description="Helical" evidence="6">
    <location>
        <begin position="162"/>
        <end position="183"/>
    </location>
</feature>
<evidence type="ECO:0000256" key="5">
    <source>
        <dbReference type="SAM" id="MobiDB-lite"/>
    </source>
</evidence>
<dbReference type="PRINTS" id="PR01036">
    <property type="entry name" value="TCRTETB"/>
</dbReference>
<feature type="transmembrane region" description="Helical" evidence="6">
    <location>
        <begin position="287"/>
        <end position="308"/>
    </location>
</feature>